<evidence type="ECO:0000313" key="2">
    <source>
        <dbReference type="EMBL" id="KAJ4473049.1"/>
    </source>
</evidence>
<feature type="region of interest" description="Disordered" evidence="1">
    <location>
        <begin position="126"/>
        <end position="157"/>
    </location>
</feature>
<evidence type="ECO:0000313" key="3">
    <source>
        <dbReference type="Proteomes" id="UP001150266"/>
    </source>
</evidence>
<dbReference type="EMBL" id="JAOTPV010000018">
    <property type="protein sequence ID" value="KAJ4473049.1"/>
    <property type="molecule type" value="Genomic_DNA"/>
</dbReference>
<proteinExistence type="predicted"/>
<protein>
    <submittedName>
        <fullName evidence="2">Uncharacterized protein</fullName>
    </submittedName>
</protein>
<accession>A0A9W9DJ43</accession>
<evidence type="ECO:0000256" key="1">
    <source>
        <dbReference type="SAM" id="MobiDB-lite"/>
    </source>
</evidence>
<comment type="caution">
    <text evidence="2">The sequence shown here is derived from an EMBL/GenBank/DDBJ whole genome shotgun (WGS) entry which is preliminary data.</text>
</comment>
<gene>
    <name evidence="2" type="ORF">J3R30DRAFT_3406828</name>
</gene>
<feature type="compositionally biased region" description="Basic and acidic residues" evidence="1">
    <location>
        <begin position="91"/>
        <end position="108"/>
    </location>
</feature>
<name>A0A9W9DJ43_9AGAR</name>
<keyword evidence="3" id="KW-1185">Reference proteome</keyword>
<reference evidence="2" key="1">
    <citation type="submission" date="2022-08" db="EMBL/GenBank/DDBJ databases">
        <title>A Global Phylogenomic Analysis of the Shiitake Genus Lentinula.</title>
        <authorList>
            <consortium name="DOE Joint Genome Institute"/>
            <person name="Sierra-Patev S."/>
            <person name="Min B."/>
            <person name="Naranjo-Ortiz M."/>
            <person name="Looney B."/>
            <person name="Konkel Z."/>
            <person name="Slot J.C."/>
            <person name="Sakamoto Y."/>
            <person name="Steenwyk J.L."/>
            <person name="Rokas A."/>
            <person name="Carro J."/>
            <person name="Camarero S."/>
            <person name="Ferreira P."/>
            <person name="Molpeceres G."/>
            <person name="Ruiz-Duenas F.J."/>
            <person name="Serrano A."/>
            <person name="Henrissat B."/>
            <person name="Drula E."/>
            <person name="Hughes K.W."/>
            <person name="Mata J.L."/>
            <person name="Ishikawa N.K."/>
            <person name="Vargas-Isla R."/>
            <person name="Ushijima S."/>
            <person name="Smith C.A."/>
            <person name="Ahrendt S."/>
            <person name="Andreopoulos W."/>
            <person name="He G."/>
            <person name="Labutti K."/>
            <person name="Lipzen A."/>
            <person name="Ng V."/>
            <person name="Riley R."/>
            <person name="Sandor L."/>
            <person name="Barry K."/>
            <person name="Martinez A.T."/>
            <person name="Xiao Y."/>
            <person name="Gibbons J.G."/>
            <person name="Terashima K."/>
            <person name="Grigoriev I.V."/>
            <person name="Hibbett D.S."/>
        </authorList>
    </citation>
    <scope>NUCLEOTIDE SEQUENCE</scope>
    <source>
        <strain evidence="2">JLM2183</strain>
    </source>
</reference>
<dbReference type="Proteomes" id="UP001150266">
    <property type="component" value="Unassembled WGS sequence"/>
</dbReference>
<feature type="compositionally biased region" description="Basic and acidic residues" evidence="1">
    <location>
        <begin position="126"/>
        <end position="138"/>
    </location>
</feature>
<feature type="region of interest" description="Disordered" evidence="1">
    <location>
        <begin position="84"/>
        <end position="108"/>
    </location>
</feature>
<dbReference type="AlphaFoldDB" id="A0A9W9DJ43"/>
<organism evidence="2 3">
    <name type="scientific">Lentinula aciculospora</name>
    <dbReference type="NCBI Taxonomy" id="153920"/>
    <lineage>
        <taxon>Eukaryota</taxon>
        <taxon>Fungi</taxon>
        <taxon>Dikarya</taxon>
        <taxon>Basidiomycota</taxon>
        <taxon>Agaricomycotina</taxon>
        <taxon>Agaricomycetes</taxon>
        <taxon>Agaricomycetidae</taxon>
        <taxon>Agaricales</taxon>
        <taxon>Marasmiineae</taxon>
        <taxon>Omphalotaceae</taxon>
        <taxon>Lentinula</taxon>
    </lineage>
</organism>
<sequence>MRAFAGSKPLLKSVSLAVLSTFYQGSIFGDGRLQRQGIHEGACHSKQVVRIFRATGVDIIKSDCDCRHGCTPLHVNALDDFFGKGTKARQSPKEERGQDKDATHDIGREKIGPRCIEREFVSWDAEYPRSPRKARQDVPESASVCNIQKRTKAEREN</sequence>